<dbReference type="Pfam" id="PF13524">
    <property type="entry name" value="Glyco_trans_1_2"/>
    <property type="match status" value="1"/>
</dbReference>
<dbReference type="OrthoDB" id="110463at2"/>
<dbReference type="Proteomes" id="UP000242662">
    <property type="component" value="Unassembled WGS sequence"/>
</dbReference>
<evidence type="ECO:0000313" key="2">
    <source>
        <dbReference type="EMBL" id="SDB82932.1"/>
    </source>
</evidence>
<dbReference type="AlphaFoldDB" id="A0A1G6GLM6"/>
<name>A0A1G6GLM6_9BACI</name>
<evidence type="ECO:0000259" key="1">
    <source>
        <dbReference type="Pfam" id="PF13524"/>
    </source>
</evidence>
<proteinExistence type="predicted"/>
<dbReference type="STRING" id="1464122.SAMN05421737_101229"/>
<protein>
    <submittedName>
        <fullName evidence="2">Spore maturation protein CgeB</fullName>
    </submittedName>
</protein>
<accession>A0A1G6GLM6</accession>
<organism evidence="2 3">
    <name type="scientific">Shouchella lonarensis</name>
    <dbReference type="NCBI Taxonomy" id="1464122"/>
    <lineage>
        <taxon>Bacteria</taxon>
        <taxon>Bacillati</taxon>
        <taxon>Bacillota</taxon>
        <taxon>Bacilli</taxon>
        <taxon>Bacillales</taxon>
        <taxon>Bacillaceae</taxon>
        <taxon>Shouchella</taxon>
    </lineage>
</organism>
<sequence>MKMLFISSGYRRVYPYFEQALCRAFAQVGVKVVGEKPCPVQRVAALKKLCATHQVDWLFMFLGNHLPEDFRQALQARDLPPLAVWFTEDPYHIERSINVLPVVKRGFTVEEGAVKFYQKLGGNVSFLPLGYDGDTFYPQEKKQVYDVCFVGHPYPERVTLLKSLASALRIQIEVVGPWRVDQLPKKVIHRSRWLHPRDVAHCYHRAKVVLNTFRPYEKGGREIFAKSVNNRSFEIAACAGFQLSEHRPGIARFFSKQEIETFTDTKNCIQAVRFYLENKKKRDEKRKKAAEEVRRAHTFFHRASHIVSQLQKVN</sequence>
<evidence type="ECO:0000313" key="3">
    <source>
        <dbReference type="Proteomes" id="UP000242662"/>
    </source>
</evidence>
<dbReference type="EMBL" id="FMYM01000001">
    <property type="protein sequence ID" value="SDB82932.1"/>
    <property type="molecule type" value="Genomic_DNA"/>
</dbReference>
<feature type="domain" description="Spore protein YkvP/CgeB glycosyl transferase-like" evidence="1">
    <location>
        <begin position="159"/>
        <end position="307"/>
    </location>
</feature>
<reference evidence="3" key="1">
    <citation type="submission" date="2016-09" db="EMBL/GenBank/DDBJ databases">
        <authorList>
            <person name="Varghese N."/>
            <person name="Submissions S."/>
        </authorList>
    </citation>
    <scope>NUCLEOTIDE SEQUENCE [LARGE SCALE GENOMIC DNA]</scope>
    <source>
        <strain evidence="3">25nlg</strain>
    </source>
</reference>
<keyword evidence="3" id="KW-1185">Reference proteome</keyword>
<gene>
    <name evidence="2" type="ORF">SAMN05421737_101229</name>
</gene>
<dbReference type="InterPro" id="IPR055259">
    <property type="entry name" value="YkvP/CgeB_Glyco_trans-like"/>
</dbReference>